<feature type="domain" description="Integrase catalytic" evidence="2">
    <location>
        <begin position="139"/>
        <end position="301"/>
    </location>
</feature>
<keyword evidence="4" id="KW-1185">Reference proteome</keyword>
<dbReference type="GO" id="GO:0003676">
    <property type="term" value="F:nucleic acid binding"/>
    <property type="evidence" value="ECO:0007669"/>
    <property type="project" value="InterPro"/>
</dbReference>
<dbReference type="Pfam" id="PF00665">
    <property type="entry name" value="rve"/>
    <property type="match status" value="1"/>
</dbReference>
<dbReference type="PANTHER" id="PTHR37984">
    <property type="entry name" value="PROTEIN CBG26694"/>
    <property type="match status" value="1"/>
</dbReference>
<proteinExistence type="predicted"/>
<dbReference type="InterPro" id="IPR001584">
    <property type="entry name" value="Integrase_cat-core"/>
</dbReference>
<feature type="compositionally biased region" description="Basic and acidic residues" evidence="1">
    <location>
        <begin position="435"/>
        <end position="456"/>
    </location>
</feature>
<feature type="compositionally biased region" description="Low complexity" evidence="1">
    <location>
        <begin position="485"/>
        <end position="497"/>
    </location>
</feature>
<evidence type="ECO:0000256" key="1">
    <source>
        <dbReference type="SAM" id="MobiDB-lite"/>
    </source>
</evidence>
<dbReference type="SUPFAM" id="SSF53098">
    <property type="entry name" value="Ribonuclease H-like"/>
    <property type="match status" value="1"/>
</dbReference>
<evidence type="ECO:0000313" key="3">
    <source>
        <dbReference type="EMBL" id="CAB4039309.1"/>
    </source>
</evidence>
<dbReference type="FunFam" id="3.30.420.10:FF:000032">
    <property type="entry name" value="Retrovirus-related Pol polyprotein from transposon 297-like Protein"/>
    <property type="match status" value="1"/>
</dbReference>
<protein>
    <submittedName>
        <fullName evidence="3">Retrovirus-related Pol poly from transposon</fullName>
    </submittedName>
</protein>
<dbReference type="Proteomes" id="UP001152795">
    <property type="component" value="Unassembled WGS sequence"/>
</dbReference>
<comment type="caution">
    <text evidence="3">The sequence shown here is derived from an EMBL/GenBank/DDBJ whole genome shotgun (WGS) entry which is preliminary data.</text>
</comment>
<organism evidence="3 4">
    <name type="scientific">Paramuricea clavata</name>
    <name type="common">Red gorgonian</name>
    <name type="synonym">Violescent sea-whip</name>
    <dbReference type="NCBI Taxonomy" id="317549"/>
    <lineage>
        <taxon>Eukaryota</taxon>
        <taxon>Metazoa</taxon>
        <taxon>Cnidaria</taxon>
        <taxon>Anthozoa</taxon>
        <taxon>Octocorallia</taxon>
        <taxon>Malacalcyonacea</taxon>
        <taxon>Plexauridae</taxon>
        <taxon>Paramuricea</taxon>
    </lineage>
</organism>
<feature type="region of interest" description="Disordered" evidence="1">
    <location>
        <begin position="485"/>
        <end position="512"/>
    </location>
</feature>
<dbReference type="PANTHER" id="PTHR37984:SF15">
    <property type="entry name" value="INTEGRASE CATALYTIC DOMAIN-CONTAINING PROTEIN"/>
    <property type="match status" value="1"/>
</dbReference>
<sequence>MPMDIDEYMKLCTKETSQDSIQACMIGIQAQEPWITAITANTEVLNTSELIPELSALQKLDPNEFIRAQDSDLCIGKIRMLKAKNTYPTEEEINRLTPEAKTLLREWKRLEIGTDGILRRKRGPVMQLVLPHCYRMTVYKELHQNMGHLGAERVVELARESTGGYEYILVIVDHFTRFAQAYPTKNKEARTAAGKLYNDFILKYGFPSRILHDQGREFENKLFHQLEKSSGIIRSRTTPYHPQGNGKAERFNRTLLSMLKTLPENQKRRWDQHVSKVVHAYNCTRNDATGFSPFFLLFGRSRRLPIDLMFGCNKVEDRLNHKDYVKKWSSAMNDAYTFASEHATKNSSKGKRHYDKGARYSTLKPGDRVLVRNLSERGGPGKLRSHWEKDIHIVVNCTPDSPVYEVKPEAKDGRKRLLHRNLLLPCDFLPLTPELPEKTIPKSVEKKGNEAVDRSEPNTADPADDIAQNEAAENTQEPNLNTQLEEQQNEEPMQPATESPPAPPTRRSTRVRYAPNPLNYNHLGNPEQFVSSVNATPTFSPFTYPQSYPLPPPAPFIPPPWFSPWTPPFPHPFYPPVIYQCPCWNSHYLMPFNMGY</sequence>
<gene>
    <name evidence="3" type="ORF">PACLA_8A045787</name>
</gene>
<reference evidence="3" key="1">
    <citation type="submission" date="2020-04" db="EMBL/GenBank/DDBJ databases">
        <authorList>
            <person name="Alioto T."/>
            <person name="Alioto T."/>
            <person name="Gomez Garrido J."/>
        </authorList>
    </citation>
    <scope>NUCLEOTIDE SEQUENCE</scope>
    <source>
        <strain evidence="3">A484AB</strain>
    </source>
</reference>
<dbReference type="AlphaFoldDB" id="A0A7D9K0Z1"/>
<feature type="region of interest" description="Disordered" evidence="1">
    <location>
        <begin position="429"/>
        <end position="463"/>
    </location>
</feature>
<evidence type="ECO:0000313" key="4">
    <source>
        <dbReference type="Proteomes" id="UP001152795"/>
    </source>
</evidence>
<name>A0A7D9K0Z1_PARCT</name>
<dbReference type="InterPro" id="IPR050951">
    <property type="entry name" value="Retrovirus_Pol_polyprotein"/>
</dbReference>
<dbReference type="OrthoDB" id="10065153at2759"/>
<dbReference type="InterPro" id="IPR036397">
    <property type="entry name" value="RNaseH_sf"/>
</dbReference>
<dbReference type="Gene3D" id="3.30.420.10">
    <property type="entry name" value="Ribonuclease H-like superfamily/Ribonuclease H"/>
    <property type="match status" value="1"/>
</dbReference>
<dbReference type="PROSITE" id="PS50994">
    <property type="entry name" value="INTEGRASE"/>
    <property type="match status" value="1"/>
</dbReference>
<accession>A0A7D9K0Z1</accession>
<evidence type="ECO:0000259" key="2">
    <source>
        <dbReference type="PROSITE" id="PS50994"/>
    </source>
</evidence>
<dbReference type="GO" id="GO:0015074">
    <property type="term" value="P:DNA integration"/>
    <property type="evidence" value="ECO:0007669"/>
    <property type="project" value="InterPro"/>
</dbReference>
<dbReference type="EMBL" id="CACRXK020025197">
    <property type="protein sequence ID" value="CAB4039309.1"/>
    <property type="molecule type" value="Genomic_DNA"/>
</dbReference>
<dbReference type="InterPro" id="IPR012337">
    <property type="entry name" value="RNaseH-like_sf"/>
</dbReference>